<dbReference type="AlphaFoldDB" id="A0A840F4U3"/>
<feature type="transmembrane region" description="Helical" evidence="1">
    <location>
        <begin position="117"/>
        <end position="140"/>
    </location>
</feature>
<dbReference type="PANTHER" id="PTHR34989:SF1">
    <property type="entry name" value="PROTEIN HDED"/>
    <property type="match status" value="1"/>
</dbReference>
<evidence type="ECO:0000313" key="3">
    <source>
        <dbReference type="Proteomes" id="UP000529795"/>
    </source>
</evidence>
<name>A0A840F4U3_9SPHN</name>
<proteinExistence type="predicted"/>
<reference evidence="2 3" key="1">
    <citation type="submission" date="2020-08" db="EMBL/GenBank/DDBJ databases">
        <title>Genomic Encyclopedia of Type Strains, Phase IV (KMG-IV): sequencing the most valuable type-strain genomes for metagenomic binning, comparative biology and taxonomic classification.</title>
        <authorList>
            <person name="Goeker M."/>
        </authorList>
    </citation>
    <scope>NUCLEOTIDE SEQUENCE [LARGE SCALE GENOMIC DNA]</scope>
    <source>
        <strain evidence="2 3">YC6723</strain>
    </source>
</reference>
<dbReference type="PANTHER" id="PTHR34989">
    <property type="entry name" value="PROTEIN HDED"/>
    <property type="match status" value="1"/>
</dbReference>
<evidence type="ECO:0000256" key="1">
    <source>
        <dbReference type="SAM" id="Phobius"/>
    </source>
</evidence>
<feature type="transmembrane region" description="Helical" evidence="1">
    <location>
        <begin position="36"/>
        <end position="56"/>
    </location>
</feature>
<dbReference type="Pfam" id="PF03729">
    <property type="entry name" value="DUF308"/>
    <property type="match status" value="2"/>
</dbReference>
<dbReference type="InterPro" id="IPR005325">
    <property type="entry name" value="DUF308_memb"/>
</dbReference>
<dbReference type="RefSeq" id="WP_343050809.1">
    <property type="nucleotide sequence ID" value="NZ_JACIEV010000002.1"/>
</dbReference>
<comment type="caution">
    <text evidence="2">The sequence shown here is derived from an EMBL/GenBank/DDBJ whole genome shotgun (WGS) entry which is preliminary data.</text>
</comment>
<feature type="transmembrane region" description="Helical" evidence="1">
    <location>
        <begin position="147"/>
        <end position="165"/>
    </location>
</feature>
<gene>
    <name evidence="2" type="ORF">GGQ80_000707</name>
</gene>
<accession>A0A840F4U3</accession>
<sequence>MDNLVPEKNEGNRSITDLRDTARGLAAPTAPAGNGWGWLMAYGILCVLLGLGAFIWPFAATLAATLVIGAFFIASGVVSLGVGIFGKVAEGRGYAILFGAMSLAIGLVMAFEPTTGALSITLLVAIWLALRGILEIALGARMRRGKALMIVLGVVNILLAIYVIATLGVTGLVLPGFILGISFLFSGVVSIVSAAHHRKGAQAFALPS</sequence>
<organism evidence="2 3">
    <name type="scientific">Sphingomonas jinjuensis</name>
    <dbReference type="NCBI Taxonomy" id="535907"/>
    <lineage>
        <taxon>Bacteria</taxon>
        <taxon>Pseudomonadati</taxon>
        <taxon>Pseudomonadota</taxon>
        <taxon>Alphaproteobacteria</taxon>
        <taxon>Sphingomonadales</taxon>
        <taxon>Sphingomonadaceae</taxon>
        <taxon>Sphingomonas</taxon>
    </lineage>
</organism>
<dbReference type="Proteomes" id="UP000529795">
    <property type="component" value="Unassembled WGS sequence"/>
</dbReference>
<evidence type="ECO:0000313" key="2">
    <source>
        <dbReference type="EMBL" id="MBB4152819.1"/>
    </source>
</evidence>
<protein>
    <submittedName>
        <fullName evidence="2">Uncharacterized membrane protein HdeD (DUF308 family)</fullName>
    </submittedName>
</protein>
<feature type="transmembrane region" description="Helical" evidence="1">
    <location>
        <begin position="93"/>
        <end position="111"/>
    </location>
</feature>
<feature type="transmembrane region" description="Helical" evidence="1">
    <location>
        <begin position="171"/>
        <end position="192"/>
    </location>
</feature>
<dbReference type="GO" id="GO:0005886">
    <property type="term" value="C:plasma membrane"/>
    <property type="evidence" value="ECO:0007669"/>
    <property type="project" value="TreeGrafter"/>
</dbReference>
<keyword evidence="1" id="KW-0472">Membrane</keyword>
<keyword evidence="1" id="KW-0812">Transmembrane</keyword>
<dbReference type="EMBL" id="JACIEV010000002">
    <property type="protein sequence ID" value="MBB4152819.1"/>
    <property type="molecule type" value="Genomic_DNA"/>
</dbReference>
<keyword evidence="1" id="KW-1133">Transmembrane helix</keyword>
<feature type="transmembrane region" description="Helical" evidence="1">
    <location>
        <begin position="62"/>
        <end position="86"/>
    </location>
</feature>
<keyword evidence="3" id="KW-1185">Reference proteome</keyword>
<dbReference type="InterPro" id="IPR052712">
    <property type="entry name" value="Acid_resist_chaperone_HdeD"/>
</dbReference>